<comment type="caution">
    <text evidence="2">The sequence shown here is derived from an EMBL/GenBank/DDBJ whole genome shotgun (WGS) entry which is preliminary data.</text>
</comment>
<accession>A0A4Q2DK32</accession>
<dbReference type="Proteomes" id="UP000290288">
    <property type="component" value="Unassembled WGS sequence"/>
</dbReference>
<sequence>MRLNVLTTLAFPILFLISGLVQSVAAAEKPGANNNAARELEFDLDDMHARGLDPAHDVLSEVAIREILDDLEERLVARAPLRYGYYRPRVS</sequence>
<keyword evidence="1" id="KW-0732">Signal</keyword>
<dbReference type="AlphaFoldDB" id="A0A4Q2DK32"/>
<dbReference type="EMBL" id="SDEE01000198">
    <property type="protein sequence ID" value="RXW19501.1"/>
    <property type="molecule type" value="Genomic_DNA"/>
</dbReference>
<evidence type="ECO:0000313" key="3">
    <source>
        <dbReference type="Proteomes" id="UP000290288"/>
    </source>
</evidence>
<feature type="chain" id="PRO_5020949645" evidence="1">
    <location>
        <begin position="27"/>
        <end position="91"/>
    </location>
</feature>
<evidence type="ECO:0000313" key="2">
    <source>
        <dbReference type="EMBL" id="RXW19501.1"/>
    </source>
</evidence>
<dbReference type="OrthoDB" id="10361182at2759"/>
<feature type="signal peptide" evidence="1">
    <location>
        <begin position="1"/>
        <end position="26"/>
    </location>
</feature>
<name>A0A4Q2DK32_9AGAR</name>
<keyword evidence="3" id="KW-1185">Reference proteome</keyword>
<gene>
    <name evidence="2" type="ORF">EST38_g6364</name>
</gene>
<evidence type="ECO:0000256" key="1">
    <source>
        <dbReference type="SAM" id="SignalP"/>
    </source>
</evidence>
<reference evidence="2 3" key="1">
    <citation type="submission" date="2019-01" db="EMBL/GenBank/DDBJ databases">
        <title>Draft genome sequence of Psathyrella aberdarensis IHI B618.</title>
        <authorList>
            <person name="Buettner E."/>
            <person name="Kellner H."/>
        </authorList>
    </citation>
    <scope>NUCLEOTIDE SEQUENCE [LARGE SCALE GENOMIC DNA]</scope>
    <source>
        <strain evidence="2 3">IHI B618</strain>
    </source>
</reference>
<protein>
    <submittedName>
        <fullName evidence="2">Uncharacterized protein</fullName>
    </submittedName>
</protein>
<organism evidence="2 3">
    <name type="scientific">Candolleomyces aberdarensis</name>
    <dbReference type="NCBI Taxonomy" id="2316362"/>
    <lineage>
        <taxon>Eukaryota</taxon>
        <taxon>Fungi</taxon>
        <taxon>Dikarya</taxon>
        <taxon>Basidiomycota</taxon>
        <taxon>Agaricomycotina</taxon>
        <taxon>Agaricomycetes</taxon>
        <taxon>Agaricomycetidae</taxon>
        <taxon>Agaricales</taxon>
        <taxon>Agaricineae</taxon>
        <taxon>Psathyrellaceae</taxon>
        <taxon>Candolleomyces</taxon>
    </lineage>
</organism>
<proteinExistence type="predicted"/>